<evidence type="ECO:0000256" key="2">
    <source>
        <dbReference type="SAM" id="SignalP"/>
    </source>
</evidence>
<protein>
    <submittedName>
        <fullName evidence="3">Uncharacterized protein</fullName>
    </submittedName>
</protein>
<feature type="compositionally biased region" description="Polar residues" evidence="1">
    <location>
        <begin position="47"/>
        <end position="70"/>
    </location>
</feature>
<proteinExistence type="predicted"/>
<organism evidence="3">
    <name type="scientific">Bionectria ochroleuca</name>
    <name type="common">Gliocladium roseum</name>
    <dbReference type="NCBI Taxonomy" id="29856"/>
    <lineage>
        <taxon>Eukaryota</taxon>
        <taxon>Fungi</taxon>
        <taxon>Dikarya</taxon>
        <taxon>Ascomycota</taxon>
        <taxon>Pezizomycotina</taxon>
        <taxon>Sordariomycetes</taxon>
        <taxon>Hypocreomycetidae</taxon>
        <taxon>Hypocreales</taxon>
        <taxon>Bionectriaceae</taxon>
        <taxon>Clonostachys</taxon>
    </lineage>
</organism>
<accession>A0A0B7K5Y7</accession>
<feature type="compositionally biased region" description="Low complexity" evidence="1">
    <location>
        <begin position="71"/>
        <end position="88"/>
    </location>
</feature>
<evidence type="ECO:0000256" key="1">
    <source>
        <dbReference type="SAM" id="MobiDB-lite"/>
    </source>
</evidence>
<keyword evidence="2" id="KW-0732">Signal</keyword>
<dbReference type="AlphaFoldDB" id="A0A0B7K5Y7"/>
<feature type="region of interest" description="Disordered" evidence="1">
    <location>
        <begin position="41"/>
        <end position="99"/>
    </location>
</feature>
<sequence>MRLAQVLAVCGAVAIQSVAAGPDNAVTVHVMTASGSLDNVLWPAPESPSTPGHSANSTTTAQWASSNTTRSATVTKTSATQASQSTSQPPDTTAGATIPQHAESSMVGLLGFFIVGLLVL</sequence>
<gene>
    <name evidence="3" type="ORF">BN869_000006128_1</name>
</gene>
<reference evidence="3" key="1">
    <citation type="submission" date="2015-01" db="EMBL/GenBank/DDBJ databases">
        <authorList>
            <person name="Durling Mikael"/>
        </authorList>
    </citation>
    <scope>NUCLEOTIDE SEQUENCE</scope>
</reference>
<feature type="chain" id="PRO_5002134357" evidence="2">
    <location>
        <begin position="21"/>
        <end position="120"/>
    </location>
</feature>
<feature type="signal peptide" evidence="2">
    <location>
        <begin position="1"/>
        <end position="20"/>
    </location>
</feature>
<evidence type="ECO:0000313" key="3">
    <source>
        <dbReference type="EMBL" id="CEO50071.1"/>
    </source>
</evidence>
<dbReference type="EMBL" id="CDPU01000017">
    <property type="protein sequence ID" value="CEO50071.1"/>
    <property type="molecule type" value="Genomic_DNA"/>
</dbReference>
<name>A0A0B7K5Y7_BIOOC</name>